<protein>
    <recommendedName>
        <fullName evidence="2">Universal stress protein</fullName>
    </recommendedName>
</protein>
<dbReference type="PIRSF" id="PIRSF006276">
    <property type="entry name" value="UspA"/>
    <property type="match status" value="1"/>
</dbReference>
<proteinExistence type="inferred from homology"/>
<dbReference type="AlphaFoldDB" id="A0A437S4C0"/>
<dbReference type="Gene3D" id="3.40.50.620">
    <property type="entry name" value="HUPs"/>
    <property type="match status" value="1"/>
</dbReference>
<name>A0A437S4C0_9FIRM</name>
<dbReference type="InterPro" id="IPR014729">
    <property type="entry name" value="Rossmann-like_a/b/a_fold"/>
</dbReference>
<dbReference type="InterPro" id="IPR006016">
    <property type="entry name" value="UspA"/>
</dbReference>
<evidence type="ECO:0000259" key="3">
    <source>
        <dbReference type="Pfam" id="PF00582"/>
    </source>
</evidence>
<evidence type="ECO:0000313" key="4">
    <source>
        <dbReference type="EMBL" id="RVU53807.1"/>
    </source>
</evidence>
<dbReference type="SUPFAM" id="SSF52402">
    <property type="entry name" value="Adenine nucleotide alpha hydrolases-like"/>
    <property type="match status" value="1"/>
</dbReference>
<keyword evidence="5" id="KW-1185">Reference proteome</keyword>
<organism evidence="4 5">
    <name type="scientific">Anaerosphaera multitolerans</name>
    <dbReference type="NCBI Taxonomy" id="2487351"/>
    <lineage>
        <taxon>Bacteria</taxon>
        <taxon>Bacillati</taxon>
        <taxon>Bacillota</taxon>
        <taxon>Tissierellia</taxon>
        <taxon>Tissierellales</taxon>
        <taxon>Peptoniphilaceae</taxon>
        <taxon>Anaerosphaera</taxon>
    </lineage>
</organism>
<feature type="domain" description="UspA" evidence="3">
    <location>
        <begin position="2"/>
        <end position="136"/>
    </location>
</feature>
<comment type="similarity">
    <text evidence="1 2">Belongs to the universal stress protein A family.</text>
</comment>
<dbReference type="PANTHER" id="PTHR46268">
    <property type="entry name" value="STRESS RESPONSE PROTEIN NHAX"/>
    <property type="match status" value="1"/>
</dbReference>
<evidence type="ECO:0000313" key="5">
    <source>
        <dbReference type="Proteomes" id="UP000288812"/>
    </source>
</evidence>
<gene>
    <name evidence="4" type="ORF">EF514_10635</name>
</gene>
<dbReference type="PANTHER" id="PTHR46268:SF6">
    <property type="entry name" value="UNIVERSAL STRESS PROTEIN UP12"/>
    <property type="match status" value="1"/>
</dbReference>
<evidence type="ECO:0000256" key="1">
    <source>
        <dbReference type="ARBA" id="ARBA00008791"/>
    </source>
</evidence>
<dbReference type="Proteomes" id="UP000288812">
    <property type="component" value="Unassembled WGS sequence"/>
</dbReference>
<keyword evidence="2" id="KW-0963">Cytoplasm</keyword>
<evidence type="ECO:0000256" key="2">
    <source>
        <dbReference type="PIRNR" id="PIRNR006276"/>
    </source>
</evidence>
<sequence length="141" mass="15938">MKILIPVDGSKACGEVVEVAEDFGEKYKAELIFLHVIDETTMSDRYFLPGLYGSMEKRGKSILAEVKEEILDYPYEYKFILKRGNPYLEIDKVAEEEDVDLIIMGNRGLGAFSRTLLGSVSNKVLNHSKKSVLLVKPDFDD</sequence>
<comment type="caution">
    <text evidence="4">The sequence shown here is derived from an EMBL/GenBank/DDBJ whole genome shotgun (WGS) entry which is preliminary data.</text>
</comment>
<dbReference type="InterPro" id="IPR006015">
    <property type="entry name" value="Universal_stress_UspA"/>
</dbReference>
<comment type="subcellular location">
    <subcellularLocation>
        <location evidence="2">Cytoplasm</location>
    </subcellularLocation>
</comment>
<dbReference type="Pfam" id="PF00582">
    <property type="entry name" value="Usp"/>
    <property type="match status" value="1"/>
</dbReference>
<dbReference type="GO" id="GO:0005737">
    <property type="term" value="C:cytoplasm"/>
    <property type="evidence" value="ECO:0007669"/>
    <property type="project" value="UniProtKB-SubCell"/>
</dbReference>
<reference evidence="4 5" key="1">
    <citation type="submission" date="2018-11" db="EMBL/GenBank/DDBJ databases">
        <title>Genome sequencing and assembly of Anaerosphaera sp. nov., GS7-6-2.</title>
        <authorList>
            <person name="Rettenmaier R."/>
            <person name="Liebl W."/>
            <person name="Zverlov V."/>
        </authorList>
    </citation>
    <scope>NUCLEOTIDE SEQUENCE [LARGE SCALE GENOMIC DNA]</scope>
    <source>
        <strain evidence="4 5">GS7-6-2</strain>
    </source>
</reference>
<dbReference type="RefSeq" id="WP_127725421.1">
    <property type="nucleotide sequence ID" value="NZ_RLIH01000033.1"/>
</dbReference>
<dbReference type="PRINTS" id="PR01438">
    <property type="entry name" value="UNVRSLSTRESS"/>
</dbReference>
<dbReference type="CDD" id="cd00293">
    <property type="entry name" value="USP-like"/>
    <property type="match status" value="1"/>
</dbReference>
<accession>A0A437S4C0</accession>
<dbReference type="EMBL" id="RLIH01000033">
    <property type="protein sequence ID" value="RVU53807.1"/>
    <property type="molecule type" value="Genomic_DNA"/>
</dbReference>
<dbReference type="OrthoDB" id="9794782at2"/>